<evidence type="ECO:0000313" key="2">
    <source>
        <dbReference type="EMBL" id="CAB9507795.1"/>
    </source>
</evidence>
<dbReference type="OrthoDB" id="10625036at2759"/>
<proteinExistence type="predicted"/>
<sequence>MNRPTSTLGTNLSSLRLNTDLLWKVTLGFLPAYVNLHKRLYPEDDAPSPEETAPASKEIDVASDEAPELEWSDISSDSSVSSRSLSGWSKGSYEPETSGSASCASHPSDESSESSLAYSSTSTSTYGGSFYNFARPSWWKKS</sequence>
<name>A0A9N8DSZ8_9STRA</name>
<dbReference type="Proteomes" id="UP001153069">
    <property type="component" value="Unassembled WGS sequence"/>
</dbReference>
<feature type="region of interest" description="Disordered" evidence="1">
    <location>
        <begin position="42"/>
        <end position="142"/>
    </location>
</feature>
<evidence type="ECO:0000313" key="3">
    <source>
        <dbReference type="Proteomes" id="UP001153069"/>
    </source>
</evidence>
<feature type="compositionally biased region" description="Acidic residues" evidence="1">
    <location>
        <begin position="61"/>
        <end position="71"/>
    </location>
</feature>
<gene>
    <name evidence="2" type="ORF">SEMRO_321_G116640.1</name>
</gene>
<reference evidence="2" key="1">
    <citation type="submission" date="2020-06" db="EMBL/GenBank/DDBJ databases">
        <authorList>
            <consortium name="Plant Systems Biology data submission"/>
        </authorList>
    </citation>
    <scope>NUCLEOTIDE SEQUENCE</scope>
    <source>
        <strain evidence="2">D6</strain>
    </source>
</reference>
<feature type="compositionally biased region" description="Low complexity" evidence="1">
    <location>
        <begin position="72"/>
        <end position="92"/>
    </location>
</feature>
<keyword evidence="3" id="KW-1185">Reference proteome</keyword>
<feature type="compositionally biased region" description="Low complexity" evidence="1">
    <location>
        <begin position="113"/>
        <end position="129"/>
    </location>
</feature>
<evidence type="ECO:0000256" key="1">
    <source>
        <dbReference type="SAM" id="MobiDB-lite"/>
    </source>
</evidence>
<protein>
    <submittedName>
        <fullName evidence="2">Uncharacterized protein</fullName>
    </submittedName>
</protein>
<dbReference type="AlphaFoldDB" id="A0A9N8DSZ8"/>
<comment type="caution">
    <text evidence="2">The sequence shown here is derived from an EMBL/GenBank/DDBJ whole genome shotgun (WGS) entry which is preliminary data.</text>
</comment>
<accession>A0A9N8DSZ8</accession>
<organism evidence="2 3">
    <name type="scientific">Seminavis robusta</name>
    <dbReference type="NCBI Taxonomy" id="568900"/>
    <lineage>
        <taxon>Eukaryota</taxon>
        <taxon>Sar</taxon>
        <taxon>Stramenopiles</taxon>
        <taxon>Ochrophyta</taxon>
        <taxon>Bacillariophyta</taxon>
        <taxon>Bacillariophyceae</taxon>
        <taxon>Bacillariophycidae</taxon>
        <taxon>Naviculales</taxon>
        <taxon>Naviculaceae</taxon>
        <taxon>Seminavis</taxon>
    </lineage>
</organism>
<dbReference type="EMBL" id="CAICTM010000320">
    <property type="protein sequence ID" value="CAB9507795.1"/>
    <property type="molecule type" value="Genomic_DNA"/>
</dbReference>